<keyword evidence="1" id="KW-0812">Transmembrane</keyword>
<keyword evidence="1" id="KW-0472">Membrane</keyword>
<keyword evidence="1" id="KW-1133">Transmembrane helix</keyword>
<dbReference type="RefSeq" id="WP_147927958.1">
    <property type="nucleotide sequence ID" value="NZ_VKAC01000013.1"/>
</dbReference>
<accession>A0A5C8Z5R4</accession>
<protein>
    <submittedName>
        <fullName evidence="2">Uncharacterized protein</fullName>
    </submittedName>
</protein>
<feature type="transmembrane region" description="Helical" evidence="1">
    <location>
        <begin position="12"/>
        <end position="30"/>
    </location>
</feature>
<comment type="caution">
    <text evidence="2">The sequence shown here is derived from an EMBL/GenBank/DDBJ whole genome shotgun (WGS) entry which is preliminary data.</text>
</comment>
<gene>
    <name evidence="2" type="ORF">FMM08_18920</name>
</gene>
<dbReference type="EMBL" id="VKAC01000013">
    <property type="protein sequence ID" value="TXR52528.1"/>
    <property type="molecule type" value="Genomic_DNA"/>
</dbReference>
<name>A0A5C8Z5R4_9ACTN</name>
<reference evidence="2 3" key="1">
    <citation type="submission" date="2019-07" db="EMBL/GenBank/DDBJ databases">
        <title>Quadrisphaera sp. strain DD2A genome sequencing and assembly.</title>
        <authorList>
            <person name="Kim I."/>
        </authorList>
    </citation>
    <scope>NUCLEOTIDE SEQUENCE [LARGE SCALE GENOMIC DNA]</scope>
    <source>
        <strain evidence="2 3">DD2A</strain>
    </source>
</reference>
<organism evidence="2 3">
    <name type="scientific">Quadrisphaera setariae</name>
    <dbReference type="NCBI Taxonomy" id="2593304"/>
    <lineage>
        <taxon>Bacteria</taxon>
        <taxon>Bacillati</taxon>
        <taxon>Actinomycetota</taxon>
        <taxon>Actinomycetes</taxon>
        <taxon>Kineosporiales</taxon>
        <taxon>Kineosporiaceae</taxon>
        <taxon>Quadrisphaera</taxon>
    </lineage>
</organism>
<proteinExistence type="predicted"/>
<evidence type="ECO:0000313" key="2">
    <source>
        <dbReference type="EMBL" id="TXR52528.1"/>
    </source>
</evidence>
<feature type="transmembrane region" description="Helical" evidence="1">
    <location>
        <begin position="76"/>
        <end position="104"/>
    </location>
</feature>
<evidence type="ECO:0000313" key="3">
    <source>
        <dbReference type="Proteomes" id="UP000321234"/>
    </source>
</evidence>
<evidence type="ECO:0000256" key="1">
    <source>
        <dbReference type="SAM" id="Phobius"/>
    </source>
</evidence>
<keyword evidence="3" id="KW-1185">Reference proteome</keyword>
<dbReference type="Proteomes" id="UP000321234">
    <property type="component" value="Unassembled WGS sequence"/>
</dbReference>
<sequence length="111" mass="11553">MSERRFQLVSALLAGGVLVLLLAVALLWYVPINAGNTVCGRAVESHAGVEWHYLDGPLSPEEQEQNDACNAAGEPLWVAGLAAAAAGGTSLVAALVVVTGTWACDRRTARP</sequence>
<dbReference type="AlphaFoldDB" id="A0A5C8Z5R4"/>